<feature type="transmembrane region" description="Helical" evidence="1">
    <location>
        <begin position="12"/>
        <end position="32"/>
    </location>
</feature>
<proteinExistence type="predicted"/>
<protein>
    <submittedName>
        <fullName evidence="2">Uncharacterized protein</fullName>
    </submittedName>
</protein>
<reference evidence="2 3" key="1">
    <citation type="journal article" date="2003" name="Mol. Microbiol.">
        <title>Genome-based analysis of virulence genes in a non-biofilm-forming Staphylococcus epidermidis strain (ATCC 12228).</title>
        <authorList>
            <person name="Zhang Y.Q."/>
            <person name="Ren S.X."/>
            <person name="Li H.L."/>
            <person name="Wang Y.X."/>
            <person name="Fu G."/>
            <person name="Yang J."/>
            <person name="Qin Z.Q."/>
            <person name="Miao Y.G."/>
            <person name="Wang W.Y."/>
            <person name="Chen R.S."/>
            <person name="Shen Y."/>
            <person name="Chen Z."/>
            <person name="Yuan Z.H."/>
            <person name="Zhao G.P."/>
            <person name="Qu D."/>
            <person name="Danchin A."/>
            <person name="Wen Y.M."/>
        </authorList>
    </citation>
    <scope>NUCLEOTIDE SEQUENCE [LARGE SCALE GENOMIC DNA]</scope>
    <source>
        <strain evidence="3">ATCC 12228 / FDA PCI 1200</strain>
    </source>
</reference>
<dbReference type="GeneID" id="50019647"/>
<dbReference type="eggNOG" id="ENOG50305F4">
    <property type="taxonomic scope" value="Bacteria"/>
</dbReference>
<evidence type="ECO:0000256" key="1">
    <source>
        <dbReference type="SAM" id="Phobius"/>
    </source>
</evidence>
<keyword evidence="1" id="KW-1133">Transmembrane helix</keyword>
<dbReference type="Proteomes" id="UP000001411">
    <property type="component" value="Chromosome"/>
</dbReference>
<feature type="transmembrane region" description="Helical" evidence="1">
    <location>
        <begin position="38"/>
        <end position="59"/>
    </location>
</feature>
<dbReference type="HOGENOM" id="CLU_196111_0_0_9"/>
<keyword evidence="1" id="KW-0812">Transmembrane</keyword>
<dbReference type="RefSeq" id="WP_001832458.1">
    <property type="nucleotide sequence ID" value="NC_004461.1"/>
</dbReference>
<evidence type="ECO:0000313" key="3">
    <source>
        <dbReference type="Proteomes" id="UP000001411"/>
    </source>
</evidence>
<name>A0A0H2VIR7_STAES</name>
<dbReference type="KEGG" id="sep:SE_2334"/>
<feature type="transmembrane region" description="Helical" evidence="1">
    <location>
        <begin position="66"/>
        <end position="86"/>
    </location>
</feature>
<gene>
    <name evidence="2" type="ordered locus">SE_2334</name>
</gene>
<sequence length="87" mass="10008">MKKCSISSLLSIIVTLISIFICFTTMFTNIYNNTDFNFWYFPGAIIFVISIIINIIAMFKGNKTLNIILFFINFFALLIFTTPFAIV</sequence>
<organism evidence="2 3">
    <name type="scientific">Staphylococcus epidermidis (strain ATCC 12228 / FDA PCI 1200)</name>
    <dbReference type="NCBI Taxonomy" id="176280"/>
    <lineage>
        <taxon>Bacteria</taxon>
        <taxon>Bacillati</taxon>
        <taxon>Bacillota</taxon>
        <taxon>Bacilli</taxon>
        <taxon>Bacillales</taxon>
        <taxon>Staphylococcaceae</taxon>
        <taxon>Staphylococcus</taxon>
    </lineage>
</organism>
<keyword evidence="1" id="KW-0472">Membrane</keyword>
<evidence type="ECO:0000313" key="2">
    <source>
        <dbReference type="EMBL" id="AAO05977.1"/>
    </source>
</evidence>
<dbReference type="AlphaFoldDB" id="A0A0H2VIR7"/>
<dbReference type="PATRIC" id="fig|176280.10.peg.2277"/>
<accession>A0A0H2VIR7</accession>
<dbReference type="EMBL" id="AE015929">
    <property type="protein sequence ID" value="AAO05977.1"/>
    <property type="molecule type" value="Genomic_DNA"/>
</dbReference>